<dbReference type="PANTHER" id="PTHR45888">
    <property type="entry name" value="HL01030P-RELATED"/>
    <property type="match status" value="1"/>
</dbReference>
<proteinExistence type="inferred from homology"/>
<evidence type="ECO:0000256" key="4">
    <source>
        <dbReference type="ARBA" id="ARBA00022737"/>
    </source>
</evidence>
<dbReference type="Proteomes" id="UP001201812">
    <property type="component" value="Unassembled WGS sequence"/>
</dbReference>
<dbReference type="Pfam" id="PF14051">
    <property type="entry name" value="DPF1-3_N"/>
    <property type="match status" value="1"/>
</dbReference>
<keyword evidence="6" id="KW-0862">Zinc</keyword>
<dbReference type="GO" id="GO:0008270">
    <property type="term" value="F:zinc ion binding"/>
    <property type="evidence" value="ECO:0007669"/>
    <property type="project" value="UniProtKB-KW"/>
</dbReference>
<evidence type="ECO:0000259" key="12">
    <source>
        <dbReference type="PROSITE" id="PS50016"/>
    </source>
</evidence>
<keyword evidence="4" id="KW-0677">Repeat</keyword>
<dbReference type="SMART" id="SM00249">
    <property type="entry name" value="PHD"/>
    <property type="match status" value="2"/>
</dbReference>
<dbReference type="PROSITE" id="PS00028">
    <property type="entry name" value="ZINC_FINGER_C2H2_1"/>
    <property type="match status" value="1"/>
</dbReference>
<sequence>MISDATYIEIMKNCSKWNSRTLNGKTRSEITVFDQQTGVVHKPTDHLFRSYTERIKPKNPMQVVAYPAERWVKPSYISSDAVEMKYFLTVNPSLNDAIVSLTNPGGTSAAAIEINSGSQETSGASGTPMRAAAANAGKYEVNDIDISEYDMEELDNDPSDEDDWGSSRRKRKKPNPGGSAAKPKGRPTNTGSNGGNSLLSTPSNSTNARSENSEPRPFVCQICGAKYKSRPGLTYHRIHVHQDEQAPKSPIISPSLQVSDTCDFCLGNKLKNAQGKPEELVTCHDCGRSGHPSCLNLTANAVVSIKKHGWQCLECKSCTICGTSVNDHQLMFCDDCDRGFHCYCLKPPLPTPPDGSWSCDLCKTVYGKNASIFNPQKAASSAS</sequence>
<evidence type="ECO:0000256" key="9">
    <source>
        <dbReference type="ARBA" id="ARBA00023242"/>
    </source>
</evidence>
<evidence type="ECO:0000313" key="14">
    <source>
        <dbReference type="EMBL" id="KAI1716355.1"/>
    </source>
</evidence>
<gene>
    <name evidence="14" type="ORF">DdX_07402</name>
</gene>
<dbReference type="CDD" id="cd15526">
    <property type="entry name" value="PHD1_MOZ_d4"/>
    <property type="match status" value="1"/>
</dbReference>
<evidence type="ECO:0000256" key="10">
    <source>
        <dbReference type="PROSITE-ProRule" id="PRU00042"/>
    </source>
</evidence>
<evidence type="ECO:0000256" key="2">
    <source>
        <dbReference type="ARBA" id="ARBA00010539"/>
    </source>
</evidence>
<evidence type="ECO:0000256" key="5">
    <source>
        <dbReference type="ARBA" id="ARBA00022771"/>
    </source>
</evidence>
<feature type="domain" description="PHD-type" evidence="12">
    <location>
        <begin position="315"/>
        <end position="365"/>
    </location>
</feature>
<dbReference type="InterPro" id="IPR011011">
    <property type="entry name" value="Znf_FYVE_PHD"/>
</dbReference>
<feature type="domain" description="C2H2-type" evidence="13">
    <location>
        <begin position="218"/>
        <end position="246"/>
    </location>
</feature>
<name>A0AAD4R510_9BILA</name>
<comment type="subcellular location">
    <subcellularLocation>
        <location evidence="1">Nucleus</location>
    </subcellularLocation>
</comment>
<evidence type="ECO:0000259" key="13">
    <source>
        <dbReference type="PROSITE" id="PS50157"/>
    </source>
</evidence>
<dbReference type="Gene3D" id="3.30.40.10">
    <property type="entry name" value="Zinc/RING finger domain, C3HC4 (zinc finger)"/>
    <property type="match status" value="1"/>
</dbReference>
<comment type="caution">
    <text evidence="14">The sequence shown here is derived from an EMBL/GenBank/DDBJ whole genome shotgun (WGS) entry which is preliminary data.</text>
</comment>
<dbReference type="InterPro" id="IPR001965">
    <property type="entry name" value="Znf_PHD"/>
</dbReference>
<reference evidence="14" key="1">
    <citation type="submission" date="2022-01" db="EMBL/GenBank/DDBJ databases">
        <title>Genome Sequence Resource for Two Populations of Ditylenchus destructor, the Migratory Endoparasitic Phytonematode.</title>
        <authorList>
            <person name="Zhang H."/>
            <person name="Lin R."/>
            <person name="Xie B."/>
        </authorList>
    </citation>
    <scope>NUCLEOTIDE SEQUENCE</scope>
    <source>
        <strain evidence="14">BazhouSP</strain>
    </source>
</reference>
<evidence type="ECO:0000256" key="1">
    <source>
        <dbReference type="ARBA" id="ARBA00004123"/>
    </source>
</evidence>
<dbReference type="PROSITE" id="PS50157">
    <property type="entry name" value="ZINC_FINGER_C2H2_2"/>
    <property type="match status" value="1"/>
</dbReference>
<dbReference type="CDD" id="cd15530">
    <property type="entry name" value="PHD2_d4"/>
    <property type="match status" value="1"/>
</dbReference>
<dbReference type="GO" id="GO:0007399">
    <property type="term" value="P:nervous system development"/>
    <property type="evidence" value="ECO:0007669"/>
    <property type="project" value="TreeGrafter"/>
</dbReference>
<evidence type="ECO:0000256" key="8">
    <source>
        <dbReference type="ARBA" id="ARBA00023163"/>
    </source>
</evidence>
<keyword evidence="9" id="KW-0539">Nucleus</keyword>
<dbReference type="EMBL" id="JAKKPZ010000010">
    <property type="protein sequence ID" value="KAI1716355.1"/>
    <property type="molecule type" value="Genomic_DNA"/>
</dbReference>
<dbReference type="Pfam" id="PF00628">
    <property type="entry name" value="PHD"/>
    <property type="match status" value="2"/>
</dbReference>
<keyword evidence="7" id="KW-0805">Transcription regulation</keyword>
<dbReference type="FunFam" id="3.30.40.10:FF:000005">
    <property type="entry name" value="zinc finger protein isoform X1"/>
    <property type="match status" value="1"/>
</dbReference>
<dbReference type="SUPFAM" id="SSF57903">
    <property type="entry name" value="FYVE/PHD zinc finger"/>
    <property type="match status" value="2"/>
</dbReference>
<dbReference type="AlphaFoldDB" id="A0AAD4R510"/>
<feature type="compositionally biased region" description="Low complexity" evidence="11">
    <location>
        <begin position="187"/>
        <end position="207"/>
    </location>
</feature>
<keyword evidence="5 10" id="KW-0863">Zinc-finger</keyword>
<evidence type="ECO:0000313" key="15">
    <source>
        <dbReference type="Proteomes" id="UP001201812"/>
    </source>
</evidence>
<dbReference type="InterPro" id="IPR025750">
    <property type="entry name" value="DPF1-3_N"/>
</dbReference>
<feature type="domain" description="PHD-type" evidence="12">
    <location>
        <begin position="259"/>
        <end position="318"/>
    </location>
</feature>
<evidence type="ECO:0000256" key="7">
    <source>
        <dbReference type="ARBA" id="ARBA00023015"/>
    </source>
</evidence>
<protein>
    <submittedName>
        <fullName evidence="14">PHD-finger domain-containing protein</fullName>
    </submittedName>
</protein>
<comment type="similarity">
    <text evidence="2">Belongs to the requiem/DPF family.</text>
</comment>
<evidence type="ECO:0000256" key="3">
    <source>
        <dbReference type="ARBA" id="ARBA00022723"/>
    </source>
</evidence>
<dbReference type="GO" id="GO:0071565">
    <property type="term" value="C:nBAF complex"/>
    <property type="evidence" value="ECO:0007669"/>
    <property type="project" value="TreeGrafter"/>
</dbReference>
<evidence type="ECO:0000256" key="11">
    <source>
        <dbReference type="SAM" id="MobiDB-lite"/>
    </source>
</evidence>
<dbReference type="InterPro" id="IPR013083">
    <property type="entry name" value="Znf_RING/FYVE/PHD"/>
</dbReference>
<dbReference type="InterPro" id="IPR019787">
    <property type="entry name" value="Znf_PHD-finger"/>
</dbReference>
<evidence type="ECO:0000256" key="6">
    <source>
        <dbReference type="ARBA" id="ARBA00022833"/>
    </source>
</evidence>
<accession>A0AAD4R510</accession>
<feature type="compositionally biased region" description="Acidic residues" evidence="11">
    <location>
        <begin position="149"/>
        <end position="164"/>
    </location>
</feature>
<feature type="region of interest" description="Disordered" evidence="11">
    <location>
        <begin position="149"/>
        <end position="214"/>
    </location>
</feature>
<dbReference type="SUPFAM" id="SSF57667">
    <property type="entry name" value="beta-beta-alpha zinc fingers"/>
    <property type="match status" value="1"/>
</dbReference>
<keyword evidence="15" id="KW-1185">Reference proteome</keyword>
<keyword evidence="8" id="KW-0804">Transcription</keyword>
<organism evidence="14 15">
    <name type="scientific">Ditylenchus destructor</name>
    <dbReference type="NCBI Taxonomy" id="166010"/>
    <lineage>
        <taxon>Eukaryota</taxon>
        <taxon>Metazoa</taxon>
        <taxon>Ecdysozoa</taxon>
        <taxon>Nematoda</taxon>
        <taxon>Chromadorea</taxon>
        <taxon>Rhabditida</taxon>
        <taxon>Tylenchina</taxon>
        <taxon>Tylenchomorpha</taxon>
        <taxon>Sphaerularioidea</taxon>
        <taxon>Anguinidae</taxon>
        <taxon>Anguininae</taxon>
        <taxon>Ditylenchus</taxon>
    </lineage>
</organism>
<dbReference type="InterPro" id="IPR013087">
    <property type="entry name" value="Znf_C2H2_type"/>
</dbReference>
<keyword evidence="3" id="KW-0479">Metal-binding</keyword>
<dbReference type="InterPro" id="IPR036236">
    <property type="entry name" value="Znf_C2H2_sf"/>
</dbReference>
<dbReference type="PROSITE" id="PS50016">
    <property type="entry name" value="ZF_PHD_2"/>
    <property type="match status" value="2"/>
</dbReference>
<dbReference type="PANTHER" id="PTHR45888:SF5">
    <property type="entry name" value="D4, ISOFORM A"/>
    <property type="match status" value="1"/>
</dbReference>